<sequence length="24" mass="2514">MKISSSFVLCLSKACPAEAVAVMK</sequence>
<proteinExistence type="predicted"/>
<dbReference type="EMBL" id="GBXM01065500">
    <property type="protein sequence ID" value="JAH43077.1"/>
    <property type="molecule type" value="Transcribed_RNA"/>
</dbReference>
<dbReference type="AlphaFoldDB" id="A0A0E9SPA1"/>
<name>A0A0E9SPA1_ANGAN</name>
<organism evidence="1">
    <name type="scientific">Anguilla anguilla</name>
    <name type="common">European freshwater eel</name>
    <name type="synonym">Muraena anguilla</name>
    <dbReference type="NCBI Taxonomy" id="7936"/>
    <lineage>
        <taxon>Eukaryota</taxon>
        <taxon>Metazoa</taxon>
        <taxon>Chordata</taxon>
        <taxon>Craniata</taxon>
        <taxon>Vertebrata</taxon>
        <taxon>Euteleostomi</taxon>
        <taxon>Actinopterygii</taxon>
        <taxon>Neopterygii</taxon>
        <taxon>Teleostei</taxon>
        <taxon>Anguilliformes</taxon>
        <taxon>Anguillidae</taxon>
        <taxon>Anguilla</taxon>
    </lineage>
</organism>
<reference evidence="1" key="1">
    <citation type="submission" date="2014-11" db="EMBL/GenBank/DDBJ databases">
        <authorList>
            <person name="Amaro Gonzalez C."/>
        </authorList>
    </citation>
    <scope>NUCLEOTIDE SEQUENCE</scope>
</reference>
<protein>
    <submittedName>
        <fullName evidence="1">Uncharacterized protein</fullName>
    </submittedName>
</protein>
<evidence type="ECO:0000313" key="1">
    <source>
        <dbReference type="EMBL" id="JAH43077.1"/>
    </source>
</evidence>
<accession>A0A0E9SPA1</accession>
<reference evidence="1" key="2">
    <citation type="journal article" date="2015" name="Fish Shellfish Immunol.">
        <title>Early steps in the European eel (Anguilla anguilla)-Vibrio vulnificus interaction in the gills: Role of the RtxA13 toxin.</title>
        <authorList>
            <person name="Callol A."/>
            <person name="Pajuelo D."/>
            <person name="Ebbesson L."/>
            <person name="Teles M."/>
            <person name="MacKenzie S."/>
            <person name="Amaro C."/>
        </authorList>
    </citation>
    <scope>NUCLEOTIDE SEQUENCE</scope>
</reference>